<comment type="subcellular location">
    <subcellularLocation>
        <location evidence="1">Cell outer membrane</location>
    </subcellularLocation>
</comment>
<dbReference type="Proteomes" id="UP000660862">
    <property type="component" value="Unassembled WGS sequence"/>
</dbReference>
<evidence type="ECO:0000313" key="9">
    <source>
        <dbReference type="Proteomes" id="UP000660862"/>
    </source>
</evidence>
<reference evidence="8" key="2">
    <citation type="submission" date="2020-09" db="EMBL/GenBank/DDBJ databases">
        <authorList>
            <person name="Sun Q."/>
            <person name="Zhou Y."/>
        </authorList>
    </citation>
    <scope>NUCLEOTIDE SEQUENCE</scope>
    <source>
        <strain evidence="8">CGMCC 1.12195</strain>
    </source>
</reference>
<keyword evidence="5" id="KW-0998">Cell outer membrane</keyword>
<dbReference type="EMBL" id="BMER01000005">
    <property type="protein sequence ID" value="GGG99635.1"/>
    <property type="molecule type" value="Genomic_DNA"/>
</dbReference>
<comment type="caution">
    <text evidence="8">The sequence shown here is derived from an EMBL/GenBank/DDBJ whole genome shotgun (WGS) entry which is preliminary data.</text>
</comment>
<evidence type="ECO:0000256" key="3">
    <source>
        <dbReference type="ARBA" id="ARBA00022729"/>
    </source>
</evidence>
<keyword evidence="9" id="KW-1185">Reference proteome</keyword>
<reference evidence="8" key="1">
    <citation type="journal article" date="2014" name="Int. J. Syst. Evol. Microbiol.">
        <title>Complete genome sequence of Corynebacterium casei LMG S-19264T (=DSM 44701T), isolated from a smear-ripened cheese.</title>
        <authorList>
            <consortium name="US DOE Joint Genome Institute (JGI-PGF)"/>
            <person name="Walter F."/>
            <person name="Albersmeier A."/>
            <person name="Kalinowski J."/>
            <person name="Ruckert C."/>
        </authorList>
    </citation>
    <scope>NUCLEOTIDE SEQUENCE</scope>
    <source>
        <strain evidence="8">CGMCC 1.12195</strain>
    </source>
</reference>
<comment type="similarity">
    <text evidence="2">Belongs to the SusD family.</text>
</comment>
<proteinExistence type="inferred from homology"/>
<evidence type="ECO:0000256" key="4">
    <source>
        <dbReference type="ARBA" id="ARBA00023136"/>
    </source>
</evidence>
<evidence type="ECO:0000256" key="1">
    <source>
        <dbReference type="ARBA" id="ARBA00004442"/>
    </source>
</evidence>
<sequence length="596" mass="67773">MLASKPHMMMKKIIYMLIGAGSLFASCKDVLDIEDLTSYDPDQVWNDANLANAYMANIYELFGNWSTTAEQRSEQLIGIHFYPDRITISNGEYKSWDYNRIRLINQAIQDVSAGSLDQSVKDNIIGQALFMRAYAYFQMVMYHGGVPYVTVPQDRYEDDLYVPRNSTAECFEFILADLDEAIVKLPEQIEKSAGDYGKIDGMFALAFKAKVRLYMASPQFHPSDPWNNAHWQDAYEINKQAYETLLANGYALAENYEDIALVERGPEVVFAVINAYPNKVAVWDHGVRPGSESRGAANACPTWEYVKMFPMKDGKAFDDPSSAYYKTEDELLQSYWEDRDPRFEKSVVWNGKSYEVSGKTGRRQYTALGVAHELDDFGVNPRAGVNSTNLDRYSGFFIVKNSLLRLTQEEVQQYDVDFVLMRFAEVMLNYAETANETGRLDEALAILKQIRQRAAIEPGADGNYGITATSRAAMREAILAERNIEFCFEGHRFWDLRRLRMLERLDGTTKHGVEAIAVAEDGTELSITEARTKASAYALQEDDFKYSLLQVPLSGVRVNSLPETYYFFPIQESVIDRNPNIEQNNNWGGPFNPTLE</sequence>
<dbReference type="InterPro" id="IPR012944">
    <property type="entry name" value="SusD_RagB_dom"/>
</dbReference>
<dbReference type="Pfam" id="PF14322">
    <property type="entry name" value="SusD-like_3"/>
    <property type="match status" value="1"/>
</dbReference>
<keyword evidence="3" id="KW-0732">Signal</keyword>
<gene>
    <name evidence="8" type="ORF">GCM10007415_39330</name>
</gene>
<accession>A0A917I0R7</accession>
<dbReference type="PROSITE" id="PS51257">
    <property type="entry name" value="PROKAR_LIPOPROTEIN"/>
    <property type="match status" value="1"/>
</dbReference>
<dbReference type="Gene3D" id="1.25.40.390">
    <property type="match status" value="1"/>
</dbReference>
<name>A0A917I0R7_9SPHI</name>
<evidence type="ECO:0000259" key="6">
    <source>
        <dbReference type="Pfam" id="PF07980"/>
    </source>
</evidence>
<evidence type="ECO:0000256" key="2">
    <source>
        <dbReference type="ARBA" id="ARBA00006275"/>
    </source>
</evidence>
<dbReference type="InterPro" id="IPR033985">
    <property type="entry name" value="SusD-like_N"/>
</dbReference>
<evidence type="ECO:0000259" key="7">
    <source>
        <dbReference type="Pfam" id="PF14322"/>
    </source>
</evidence>
<organism evidence="8 9">
    <name type="scientific">Parapedobacter pyrenivorans</name>
    <dbReference type="NCBI Taxonomy" id="1305674"/>
    <lineage>
        <taxon>Bacteria</taxon>
        <taxon>Pseudomonadati</taxon>
        <taxon>Bacteroidota</taxon>
        <taxon>Sphingobacteriia</taxon>
        <taxon>Sphingobacteriales</taxon>
        <taxon>Sphingobacteriaceae</taxon>
        <taxon>Parapedobacter</taxon>
    </lineage>
</organism>
<feature type="domain" description="SusD-like N-terminal" evidence="7">
    <location>
        <begin position="73"/>
        <end position="192"/>
    </location>
</feature>
<feature type="domain" description="RagB/SusD" evidence="6">
    <location>
        <begin position="289"/>
        <end position="587"/>
    </location>
</feature>
<evidence type="ECO:0000313" key="8">
    <source>
        <dbReference type="EMBL" id="GGG99635.1"/>
    </source>
</evidence>
<dbReference type="Pfam" id="PF07980">
    <property type="entry name" value="SusD_RagB"/>
    <property type="match status" value="1"/>
</dbReference>
<dbReference type="InterPro" id="IPR011990">
    <property type="entry name" value="TPR-like_helical_dom_sf"/>
</dbReference>
<keyword evidence="4" id="KW-0472">Membrane</keyword>
<protein>
    <submittedName>
        <fullName evidence="8">Membrane protein</fullName>
    </submittedName>
</protein>
<evidence type="ECO:0000256" key="5">
    <source>
        <dbReference type="ARBA" id="ARBA00023237"/>
    </source>
</evidence>
<dbReference type="GO" id="GO:0009279">
    <property type="term" value="C:cell outer membrane"/>
    <property type="evidence" value="ECO:0007669"/>
    <property type="project" value="UniProtKB-SubCell"/>
</dbReference>
<dbReference type="SUPFAM" id="SSF48452">
    <property type="entry name" value="TPR-like"/>
    <property type="match status" value="1"/>
</dbReference>
<dbReference type="AlphaFoldDB" id="A0A917I0R7"/>